<protein>
    <submittedName>
        <fullName evidence="1">Uncharacterized protein</fullName>
    </submittedName>
</protein>
<dbReference type="EMBL" id="JAHUTI010001207">
    <property type="protein sequence ID" value="MED6232756.1"/>
    <property type="molecule type" value="Genomic_DNA"/>
</dbReference>
<organism evidence="1 2">
    <name type="scientific">Ataeniobius toweri</name>
    <dbReference type="NCBI Taxonomy" id="208326"/>
    <lineage>
        <taxon>Eukaryota</taxon>
        <taxon>Metazoa</taxon>
        <taxon>Chordata</taxon>
        <taxon>Craniata</taxon>
        <taxon>Vertebrata</taxon>
        <taxon>Euteleostomi</taxon>
        <taxon>Actinopterygii</taxon>
        <taxon>Neopterygii</taxon>
        <taxon>Teleostei</taxon>
        <taxon>Neoteleostei</taxon>
        <taxon>Acanthomorphata</taxon>
        <taxon>Ovalentaria</taxon>
        <taxon>Atherinomorphae</taxon>
        <taxon>Cyprinodontiformes</taxon>
        <taxon>Goodeidae</taxon>
        <taxon>Ataeniobius</taxon>
    </lineage>
</organism>
<name>A0ABU7A4I6_9TELE</name>
<evidence type="ECO:0000313" key="1">
    <source>
        <dbReference type="EMBL" id="MED6232756.1"/>
    </source>
</evidence>
<evidence type="ECO:0000313" key="2">
    <source>
        <dbReference type="Proteomes" id="UP001345963"/>
    </source>
</evidence>
<dbReference type="Proteomes" id="UP001345963">
    <property type="component" value="Unassembled WGS sequence"/>
</dbReference>
<keyword evidence="2" id="KW-1185">Reference proteome</keyword>
<comment type="caution">
    <text evidence="1">The sequence shown here is derived from an EMBL/GenBank/DDBJ whole genome shotgun (WGS) entry which is preliminary data.</text>
</comment>
<reference evidence="1 2" key="1">
    <citation type="submission" date="2021-07" db="EMBL/GenBank/DDBJ databases">
        <authorList>
            <person name="Palmer J.M."/>
        </authorList>
    </citation>
    <scope>NUCLEOTIDE SEQUENCE [LARGE SCALE GENOMIC DNA]</scope>
    <source>
        <strain evidence="1 2">AT_MEX2019</strain>
        <tissue evidence="1">Muscle</tissue>
    </source>
</reference>
<sequence>MFSLFPSLVFSASEEFPVSSRIALYLRLTSCLLNMSEFLLARTLVKVFLKPAMAEEDEAEVVQLKRQVRDDILHGTLAVTYTRAPARHRWICCFDFKKQIVFMAAIMV</sequence>
<gene>
    <name evidence="1" type="ORF">ATANTOWER_002043</name>
</gene>
<proteinExistence type="predicted"/>
<accession>A0ABU7A4I6</accession>